<dbReference type="GO" id="GO:0016757">
    <property type="term" value="F:glycosyltransferase activity"/>
    <property type="evidence" value="ECO:0007669"/>
    <property type="project" value="InterPro"/>
</dbReference>
<dbReference type="CDD" id="cd03801">
    <property type="entry name" value="GT4_PimA-like"/>
    <property type="match status" value="1"/>
</dbReference>
<dbReference type="CAZy" id="GT4">
    <property type="family name" value="Glycosyltransferase Family 4"/>
</dbReference>
<protein>
    <submittedName>
        <fullName evidence="3">WfdW</fullName>
    </submittedName>
</protein>
<dbReference type="AlphaFoldDB" id="B5L3U0"/>
<dbReference type="PANTHER" id="PTHR46401:SF2">
    <property type="entry name" value="GLYCOSYLTRANSFERASE WBBK-RELATED"/>
    <property type="match status" value="1"/>
</dbReference>
<dbReference type="SUPFAM" id="SSF53756">
    <property type="entry name" value="UDP-Glycosyltransferase/glycogen phosphorylase"/>
    <property type="match status" value="1"/>
</dbReference>
<reference evidence="3" key="1">
    <citation type="journal article" date="2008" name="FEMS Microbiol. Rev.">
        <title>Structure and genetics of Shigella O antigens.</title>
        <authorList>
            <person name="Liu B."/>
            <person name="Knirel Y.A."/>
            <person name="Feng L."/>
            <person name="Perepelov A.V."/>
            <person name="Senchenkova S.N."/>
            <person name="Wang Q."/>
            <person name="Reeves P.R."/>
            <person name="Wang L."/>
        </authorList>
    </citation>
    <scope>NUCLEOTIDE SEQUENCE</scope>
</reference>
<keyword evidence="1" id="KW-0808">Transferase</keyword>
<dbReference type="Pfam" id="PF00534">
    <property type="entry name" value="Glycos_transf_1"/>
    <property type="match status" value="1"/>
</dbReference>
<evidence type="ECO:0000256" key="1">
    <source>
        <dbReference type="ARBA" id="ARBA00022679"/>
    </source>
</evidence>
<name>B5L3U0_SHIBO</name>
<gene>
    <name evidence="3" type="primary">wfdW</name>
</gene>
<dbReference type="EMBL" id="EU296406">
    <property type="protein sequence ID" value="ACD37024.1"/>
    <property type="molecule type" value="Genomic_DNA"/>
</dbReference>
<dbReference type="Gene3D" id="3.40.50.2000">
    <property type="entry name" value="Glycogen Phosphorylase B"/>
    <property type="match status" value="2"/>
</dbReference>
<evidence type="ECO:0000313" key="3">
    <source>
        <dbReference type="EMBL" id="ACD37024.1"/>
    </source>
</evidence>
<evidence type="ECO:0000259" key="2">
    <source>
        <dbReference type="Pfam" id="PF00534"/>
    </source>
</evidence>
<dbReference type="PANTHER" id="PTHR46401">
    <property type="entry name" value="GLYCOSYLTRANSFERASE WBBK-RELATED"/>
    <property type="match status" value="1"/>
</dbReference>
<feature type="domain" description="Glycosyl transferase family 1" evidence="2">
    <location>
        <begin position="182"/>
        <end position="335"/>
    </location>
</feature>
<accession>B5L3U0</accession>
<organism evidence="3">
    <name type="scientific">Shigella boydii</name>
    <dbReference type="NCBI Taxonomy" id="621"/>
    <lineage>
        <taxon>Bacteria</taxon>
        <taxon>Pseudomonadati</taxon>
        <taxon>Pseudomonadota</taxon>
        <taxon>Gammaproteobacteria</taxon>
        <taxon>Enterobacterales</taxon>
        <taxon>Enterobacteriaceae</taxon>
        <taxon>Shigella</taxon>
    </lineage>
</organism>
<dbReference type="GO" id="GO:0009103">
    <property type="term" value="P:lipopolysaccharide biosynthetic process"/>
    <property type="evidence" value="ECO:0007669"/>
    <property type="project" value="TreeGrafter"/>
</dbReference>
<proteinExistence type="predicted"/>
<sequence length="363" mass="42232">MKNYSELLIIHEYGEPSHYQGIIEIAQERRIKVRFLEFSILHNIYAAIKKKKINAVIKAIKDYLILMIYSFFPRMNNGKLVVIGMAPLDKYVFLINKLLKGQDYIYHTSWLYWDGSDYPKKTYKNPEVLIDEWKTFLNNAKAVACVTPDSAHSLISNFNMKDKTFIVYHSYDSNIFYPSPRQERKKTLTICYLGRLEKNKGIENLIYIIENNDNVNFKIMGSGSYSSKITELSRSKTNVEYLGYLSDKKLIAEQLRQTDIILLPSIKINGWEELFGIALIESMACGVVPITTDHKGPRTILKNKLLAELIFSENEFVESAQKIITDLNNDEFLLQKYKDCAIAEAKFYEKKNISNKWREVIHK</sequence>
<dbReference type="InterPro" id="IPR001296">
    <property type="entry name" value="Glyco_trans_1"/>
</dbReference>
<dbReference type="RefSeq" id="WP_311007859.1">
    <property type="nucleotide sequence ID" value="NZ_JARKNN010000001.1"/>
</dbReference>